<organism evidence="2 3">
    <name type="scientific">Breznakia pachnodae</name>
    <dbReference type="NCBI Taxonomy" id="265178"/>
    <lineage>
        <taxon>Bacteria</taxon>
        <taxon>Bacillati</taxon>
        <taxon>Bacillota</taxon>
        <taxon>Erysipelotrichia</taxon>
        <taxon>Erysipelotrichales</taxon>
        <taxon>Erysipelotrichaceae</taxon>
        <taxon>Breznakia</taxon>
    </lineage>
</organism>
<dbReference type="RefSeq" id="WP_307410181.1">
    <property type="nucleotide sequence ID" value="NZ_JAUSUR010000007.1"/>
</dbReference>
<evidence type="ECO:0000313" key="3">
    <source>
        <dbReference type="Proteomes" id="UP001230220"/>
    </source>
</evidence>
<accession>A0ABU0E6H7</accession>
<comment type="caution">
    <text evidence="2">The sequence shown here is derived from an EMBL/GenBank/DDBJ whole genome shotgun (WGS) entry which is preliminary data.</text>
</comment>
<evidence type="ECO:0000256" key="1">
    <source>
        <dbReference type="SAM" id="Phobius"/>
    </source>
</evidence>
<name>A0ABU0E6H7_9FIRM</name>
<keyword evidence="1" id="KW-1133">Transmembrane helix</keyword>
<feature type="transmembrane region" description="Helical" evidence="1">
    <location>
        <begin position="39"/>
        <end position="57"/>
    </location>
</feature>
<evidence type="ECO:0000313" key="2">
    <source>
        <dbReference type="EMBL" id="MDQ0362503.1"/>
    </source>
</evidence>
<sequence>MNDDNKVSWKETLISALVLAVFLYSGLSLLSIIESNIRNFAGIYSLMIFSIILIESLEIKQVERKR</sequence>
<reference evidence="2 3" key="1">
    <citation type="submission" date="2023-07" db="EMBL/GenBank/DDBJ databases">
        <title>Genomic Encyclopedia of Type Strains, Phase IV (KMG-IV): sequencing the most valuable type-strain genomes for metagenomic binning, comparative biology and taxonomic classification.</title>
        <authorList>
            <person name="Goeker M."/>
        </authorList>
    </citation>
    <scope>NUCLEOTIDE SEQUENCE [LARGE SCALE GENOMIC DNA]</scope>
    <source>
        <strain evidence="2 3">DSM 16784</strain>
    </source>
</reference>
<feature type="transmembrane region" description="Helical" evidence="1">
    <location>
        <begin position="12"/>
        <end position="33"/>
    </location>
</feature>
<keyword evidence="3" id="KW-1185">Reference proteome</keyword>
<protein>
    <submittedName>
        <fullName evidence="2">Small neutral amino acid transporter SnatA (MarC family)</fullName>
    </submittedName>
</protein>
<gene>
    <name evidence="2" type="ORF">J2S15_003257</name>
</gene>
<dbReference type="EMBL" id="JAUSUR010000007">
    <property type="protein sequence ID" value="MDQ0362503.1"/>
    <property type="molecule type" value="Genomic_DNA"/>
</dbReference>
<dbReference type="Proteomes" id="UP001230220">
    <property type="component" value="Unassembled WGS sequence"/>
</dbReference>
<keyword evidence="1" id="KW-0812">Transmembrane</keyword>
<proteinExistence type="predicted"/>
<keyword evidence="1" id="KW-0472">Membrane</keyword>